<organism evidence="7 8">
    <name type="scientific">Erwinia aeris</name>
    <dbReference type="NCBI Taxonomy" id="3239803"/>
    <lineage>
        <taxon>Bacteria</taxon>
        <taxon>Pseudomonadati</taxon>
        <taxon>Pseudomonadota</taxon>
        <taxon>Gammaproteobacteria</taxon>
        <taxon>Enterobacterales</taxon>
        <taxon>Erwiniaceae</taxon>
        <taxon>Erwinia</taxon>
    </lineage>
</organism>
<evidence type="ECO:0000256" key="2">
    <source>
        <dbReference type="ARBA" id="ARBA00022670"/>
    </source>
</evidence>
<keyword evidence="2" id="KW-0645">Protease</keyword>
<dbReference type="InterPro" id="IPR038765">
    <property type="entry name" value="Papain-like_cys_pep_sf"/>
</dbReference>
<keyword evidence="8" id="KW-1185">Reference proteome</keyword>
<dbReference type="Pfam" id="PF00877">
    <property type="entry name" value="NLPC_P60"/>
    <property type="match status" value="1"/>
</dbReference>
<evidence type="ECO:0000256" key="5">
    <source>
        <dbReference type="ARBA" id="ARBA00022807"/>
    </source>
</evidence>
<name>A0ABV4EER9_9GAMM</name>
<dbReference type="SUPFAM" id="SSF54001">
    <property type="entry name" value="Cysteine proteinases"/>
    <property type="match status" value="1"/>
</dbReference>
<dbReference type="Gene3D" id="3.90.1720.10">
    <property type="entry name" value="endopeptidase domain like (from Nostoc punctiforme)"/>
    <property type="match status" value="1"/>
</dbReference>
<proteinExistence type="inferred from homology"/>
<dbReference type="EMBL" id="JBGFFX010000020">
    <property type="protein sequence ID" value="MEY8773264.1"/>
    <property type="molecule type" value="Genomic_DNA"/>
</dbReference>
<dbReference type="InterPro" id="IPR052062">
    <property type="entry name" value="Murein_DD/LD_carboxypeptidase"/>
</dbReference>
<dbReference type="RefSeq" id="WP_253461413.1">
    <property type="nucleotide sequence ID" value="NZ_JBGFFX010000020.1"/>
</dbReference>
<keyword evidence="3" id="KW-0732">Signal</keyword>
<dbReference type="Proteomes" id="UP001565243">
    <property type="component" value="Unassembled WGS sequence"/>
</dbReference>
<gene>
    <name evidence="7" type="ORF">AB6T85_22935</name>
</gene>
<evidence type="ECO:0000256" key="3">
    <source>
        <dbReference type="ARBA" id="ARBA00022729"/>
    </source>
</evidence>
<dbReference type="PROSITE" id="PS51935">
    <property type="entry name" value="NLPC_P60"/>
    <property type="match status" value="1"/>
</dbReference>
<dbReference type="InterPro" id="IPR000064">
    <property type="entry name" value="NLP_P60_dom"/>
</dbReference>
<comment type="caution">
    <text evidence="7">The sequence shown here is derived from an EMBL/GenBank/DDBJ whole genome shotgun (WGS) entry which is preliminary data.</text>
</comment>
<comment type="similarity">
    <text evidence="1">Belongs to the peptidase C40 family.</text>
</comment>
<reference evidence="7 8" key="1">
    <citation type="submission" date="2024-07" db="EMBL/GenBank/DDBJ databases">
        <authorList>
            <person name="Hebao G."/>
        </authorList>
    </citation>
    <scope>NUCLEOTIDE SEQUENCE [LARGE SCALE GENOMIC DNA]</scope>
    <source>
        <strain evidence="7 8">ACCC 02193</strain>
    </source>
</reference>
<accession>A0ABV4EER9</accession>
<feature type="domain" description="NlpC/P60" evidence="6">
    <location>
        <begin position="46"/>
        <end position="167"/>
    </location>
</feature>
<evidence type="ECO:0000259" key="6">
    <source>
        <dbReference type="PROSITE" id="PS51935"/>
    </source>
</evidence>
<keyword evidence="5" id="KW-0788">Thiol protease</keyword>
<evidence type="ECO:0000313" key="8">
    <source>
        <dbReference type="Proteomes" id="UP001565243"/>
    </source>
</evidence>
<evidence type="ECO:0000313" key="7">
    <source>
        <dbReference type="EMBL" id="MEY8773264.1"/>
    </source>
</evidence>
<protein>
    <submittedName>
        <fullName evidence="7">C40 family peptidase</fullName>
    </submittedName>
</protein>
<sequence>MPPLLPLRTITVLALMIVAGCSSHKPDEANDNSPDTTHRAGEPDLIPVIAALHDQMYAWEGTPYQWGGTELSGVDCSGFVWRTLKDRFNLPMKRVTTSQLIHMGKRIQPDRLQPGDLVFFRINRQMHVGFYDTDRHFLHASASRGVMRSSLDNVYWKSVFLEARRLPNEHGARISFNYDEDDKNVLAKN</sequence>
<evidence type="ECO:0000256" key="1">
    <source>
        <dbReference type="ARBA" id="ARBA00007074"/>
    </source>
</evidence>
<dbReference type="PANTHER" id="PTHR47360:SF1">
    <property type="entry name" value="ENDOPEPTIDASE NLPC-RELATED"/>
    <property type="match status" value="1"/>
</dbReference>
<dbReference type="PANTHER" id="PTHR47360">
    <property type="entry name" value="MUREIN DD-ENDOPEPTIDASE MEPS/MUREIN LD-CARBOXYPEPTIDASE"/>
    <property type="match status" value="1"/>
</dbReference>
<keyword evidence="4" id="KW-0378">Hydrolase</keyword>
<evidence type="ECO:0000256" key="4">
    <source>
        <dbReference type="ARBA" id="ARBA00022801"/>
    </source>
</evidence>